<dbReference type="SUPFAM" id="SSF55347">
    <property type="entry name" value="Glyceraldehyde-3-phosphate dehydrogenase-like, C-terminal domain"/>
    <property type="match status" value="1"/>
</dbReference>
<evidence type="ECO:0000256" key="2">
    <source>
        <dbReference type="ARBA" id="ARBA00023002"/>
    </source>
</evidence>
<proteinExistence type="inferred from homology"/>
<keyword evidence="6" id="KW-1185">Reference proteome</keyword>
<dbReference type="InterPro" id="IPR004104">
    <property type="entry name" value="Gfo/Idh/MocA-like_OxRdtase_C"/>
</dbReference>
<comment type="caution">
    <text evidence="5">The sequence shown here is derived from an EMBL/GenBank/DDBJ whole genome shotgun (WGS) entry which is preliminary data.</text>
</comment>
<dbReference type="PANTHER" id="PTHR43708:SF5">
    <property type="entry name" value="CONSERVED EXPRESSED OXIDOREDUCTASE (EUROFUNG)-RELATED"/>
    <property type="match status" value="1"/>
</dbReference>
<evidence type="ECO:0000256" key="3">
    <source>
        <dbReference type="SAM" id="MobiDB-lite"/>
    </source>
</evidence>
<evidence type="ECO:0000313" key="5">
    <source>
        <dbReference type="EMBL" id="KAF5364026.1"/>
    </source>
</evidence>
<gene>
    <name evidence="5" type="ORF">D9756_000517</name>
</gene>
<dbReference type="Proteomes" id="UP000559027">
    <property type="component" value="Unassembled WGS sequence"/>
</dbReference>
<feature type="region of interest" description="Disordered" evidence="3">
    <location>
        <begin position="491"/>
        <end position="523"/>
    </location>
</feature>
<dbReference type="Gene3D" id="3.30.360.10">
    <property type="entry name" value="Dihydrodipicolinate Reductase, domain 2"/>
    <property type="match status" value="1"/>
</dbReference>
<dbReference type="InterPro" id="IPR036291">
    <property type="entry name" value="NAD(P)-bd_dom_sf"/>
</dbReference>
<dbReference type="InterPro" id="IPR029071">
    <property type="entry name" value="Ubiquitin-like_domsf"/>
</dbReference>
<dbReference type="GO" id="GO:0000166">
    <property type="term" value="F:nucleotide binding"/>
    <property type="evidence" value="ECO:0007669"/>
    <property type="project" value="InterPro"/>
</dbReference>
<dbReference type="Gene3D" id="3.40.50.720">
    <property type="entry name" value="NAD(P)-binding Rossmann-like Domain"/>
    <property type="match status" value="1"/>
</dbReference>
<comment type="similarity">
    <text evidence="1">Belongs to the Gfo/Idh/MocA family.</text>
</comment>
<dbReference type="InterPro" id="IPR051317">
    <property type="entry name" value="Gfo/Idh/MocA_oxidoreduct"/>
</dbReference>
<evidence type="ECO:0000313" key="6">
    <source>
        <dbReference type="Proteomes" id="UP000559027"/>
    </source>
</evidence>
<dbReference type="EMBL" id="JAACJO010000001">
    <property type="protein sequence ID" value="KAF5364026.1"/>
    <property type="molecule type" value="Genomic_DNA"/>
</dbReference>
<keyword evidence="2" id="KW-0560">Oxidoreductase</keyword>
<feature type="compositionally biased region" description="Low complexity" evidence="3">
    <location>
        <begin position="501"/>
        <end position="523"/>
    </location>
</feature>
<dbReference type="OrthoDB" id="446809at2759"/>
<feature type="region of interest" description="Disordered" evidence="3">
    <location>
        <begin position="763"/>
        <end position="790"/>
    </location>
</feature>
<dbReference type="SUPFAM" id="SSF54236">
    <property type="entry name" value="Ubiquitin-like"/>
    <property type="match status" value="1"/>
</dbReference>
<dbReference type="PROSITE" id="PS50053">
    <property type="entry name" value="UBIQUITIN_2"/>
    <property type="match status" value="1"/>
</dbReference>
<dbReference type="InterPro" id="IPR000626">
    <property type="entry name" value="Ubiquitin-like_dom"/>
</dbReference>
<dbReference type="Pfam" id="PF02894">
    <property type="entry name" value="GFO_IDH_MocA_C"/>
    <property type="match status" value="1"/>
</dbReference>
<protein>
    <recommendedName>
        <fullName evidence="4">Ubiquitin-like domain-containing protein</fullName>
    </recommendedName>
</protein>
<dbReference type="PANTHER" id="PTHR43708">
    <property type="entry name" value="CONSERVED EXPRESSED OXIDOREDUCTASE (EUROFUNG)"/>
    <property type="match status" value="1"/>
</dbReference>
<dbReference type="Pfam" id="PF01408">
    <property type="entry name" value="GFO_IDH_MocA"/>
    <property type="match status" value="1"/>
</dbReference>
<accession>A0A8H5LNU7</accession>
<dbReference type="GO" id="GO:0016491">
    <property type="term" value="F:oxidoreductase activity"/>
    <property type="evidence" value="ECO:0007669"/>
    <property type="project" value="UniProtKB-KW"/>
</dbReference>
<name>A0A8H5LNU7_9AGAR</name>
<dbReference type="InterPro" id="IPR000683">
    <property type="entry name" value="Gfo/Idh/MocA-like_OxRdtase_N"/>
</dbReference>
<feature type="compositionally biased region" description="Polar residues" evidence="3">
    <location>
        <begin position="491"/>
        <end position="500"/>
    </location>
</feature>
<feature type="domain" description="Ubiquitin-like" evidence="4">
    <location>
        <begin position="403"/>
        <end position="462"/>
    </location>
</feature>
<evidence type="ECO:0000256" key="1">
    <source>
        <dbReference type="ARBA" id="ARBA00010928"/>
    </source>
</evidence>
<evidence type="ECO:0000259" key="4">
    <source>
        <dbReference type="PROSITE" id="PS50053"/>
    </source>
</evidence>
<reference evidence="5 6" key="1">
    <citation type="journal article" date="2020" name="ISME J.">
        <title>Uncovering the hidden diversity of litter-decomposition mechanisms in mushroom-forming fungi.</title>
        <authorList>
            <person name="Floudas D."/>
            <person name="Bentzer J."/>
            <person name="Ahren D."/>
            <person name="Johansson T."/>
            <person name="Persson P."/>
            <person name="Tunlid A."/>
        </authorList>
    </citation>
    <scope>NUCLEOTIDE SEQUENCE [LARGE SCALE GENOMIC DNA]</scope>
    <source>
        <strain evidence="5 6">CBS 146.42</strain>
    </source>
</reference>
<organism evidence="5 6">
    <name type="scientific">Leucocoprinus leucothites</name>
    <dbReference type="NCBI Taxonomy" id="201217"/>
    <lineage>
        <taxon>Eukaryota</taxon>
        <taxon>Fungi</taxon>
        <taxon>Dikarya</taxon>
        <taxon>Basidiomycota</taxon>
        <taxon>Agaricomycotina</taxon>
        <taxon>Agaricomycetes</taxon>
        <taxon>Agaricomycetidae</taxon>
        <taxon>Agaricales</taxon>
        <taxon>Agaricineae</taxon>
        <taxon>Agaricaceae</taxon>
        <taxon>Leucocoprinus</taxon>
    </lineage>
</organism>
<dbReference type="AlphaFoldDB" id="A0A8H5LNU7"/>
<dbReference type="Gene3D" id="3.10.20.90">
    <property type="entry name" value="Phosphatidylinositol 3-kinase Catalytic Subunit, Chain A, domain 1"/>
    <property type="match status" value="1"/>
</dbReference>
<dbReference type="SUPFAM" id="SSF51735">
    <property type="entry name" value="NAD(P)-binding Rossmann-fold domains"/>
    <property type="match status" value="1"/>
</dbReference>
<sequence length="925" mass="104170">MICVGLSGLTFHVPFILALKDYFSLHSVLERNPAQEGGSVKRRFGASVKIHRSFEAVIGDPEIELVVIGTPNDTHYDFAKASLLAGKHVLVDKPVTPTSQQARELHEIAKSKGLVLYAYQNRRWDSDFLALKKLLSLPESDTRSLGTVLEFESQSAASFLSTFQTIDSFRSFDRYRADLKGTWKDEARPAAGLTYDLGAHLIDQSLALFGRPDQITAFIQNIRGLGSPEVDDWRKPDRPYPVTAILRAHILSARSSQIRYIVRGTRGSYIKYGVDVQEDQLKAIPGPESILESQHGREPESLWGSLETVQEDGVTFNKTTWPSEEAGCYASLFRNLASAIREGAELLVPWKDSQSVIELIELAHKSAKEGKTLNVPRSDMSVPIPGFHVVVSFQPFIQPMSIVQLRIELPTYARSFAIQVPDTCTILEIKEEISRICPGRPRVDGQKLIWRGRFLADDEKVETIWKSPSEPRILHLLVHPSAWIDGPPTVQPTSTLRTDLSSQPTPTPTISTPQSLPMSTPTPTSTLTAKRLPFVFAKHVEAITVLMEGRINPTGSNVIPDLREEAAILLELNGWSWPSVLDEPYPEITPGGLKYERILIKDAPYLSLLNEDAEPTACQAQALRVLSYTFSILTKELQHDIQSNPNYTATRTVPDQQTVPDIPHINDLLQQMGLPPLRNAHNIEAVMNQEQPRAPNLLPEVPIRPLLAPLFMLILRTSLLLYFVAPTRKPIFGMLIIAWMLYEIWQPIRNNLLRQLQQNEQRVRRNEAQPPVDPAQPAVGANAPEANNLPAQGRMQPRALMETLGNMNVEAEQEVMALATREDPREPSLGHKIVTFFSLMVTTLHPAIWNQRRAALRSREGIIRAEVNMRNAQRRTDLEGEEALRNEETAEEARRALRERHAQRPRWIQRYIERVMDAEWVDDAE</sequence>